<dbReference type="SUPFAM" id="SSF55729">
    <property type="entry name" value="Acyl-CoA N-acyltransferases (Nat)"/>
    <property type="match status" value="1"/>
</dbReference>
<dbReference type="InterPro" id="IPR000182">
    <property type="entry name" value="GNAT_dom"/>
</dbReference>
<accession>A0A2V4NW64</accession>
<organism evidence="2 3">
    <name type="scientific">Litorivita pollutaquae</name>
    <dbReference type="NCBI Taxonomy" id="2200892"/>
    <lineage>
        <taxon>Bacteria</taxon>
        <taxon>Pseudomonadati</taxon>
        <taxon>Pseudomonadota</taxon>
        <taxon>Alphaproteobacteria</taxon>
        <taxon>Rhodobacterales</taxon>
        <taxon>Paracoccaceae</taxon>
        <taxon>Litorivita</taxon>
    </lineage>
</organism>
<feature type="domain" description="N-acetyltransferase" evidence="1">
    <location>
        <begin position="2"/>
        <end position="148"/>
    </location>
</feature>
<keyword evidence="3" id="KW-1185">Reference proteome</keyword>
<dbReference type="Pfam" id="PF00583">
    <property type="entry name" value="Acetyltransf_1"/>
    <property type="match status" value="1"/>
</dbReference>
<dbReference type="InterPro" id="IPR016181">
    <property type="entry name" value="Acyl_CoA_acyltransferase"/>
</dbReference>
<dbReference type="Proteomes" id="UP000248012">
    <property type="component" value="Unassembled WGS sequence"/>
</dbReference>
<dbReference type="AlphaFoldDB" id="A0A2V4NW64"/>
<reference evidence="2 3" key="1">
    <citation type="submission" date="2018-05" db="EMBL/GenBank/DDBJ databases">
        <title>Oceanovita maritima gen. nov., sp. nov., a marine bacterium in the family Rhodobacteraceae isolated from surface seawater of Lundu port Xiamen, China.</title>
        <authorList>
            <person name="Hetharua B.H."/>
            <person name="Min D."/>
            <person name="Liao H."/>
            <person name="Tian Y."/>
        </authorList>
    </citation>
    <scope>NUCLEOTIDE SEQUENCE [LARGE SCALE GENOMIC DNA]</scope>
    <source>
        <strain evidence="2 3">FSX-11</strain>
    </source>
</reference>
<dbReference type="GO" id="GO:0016747">
    <property type="term" value="F:acyltransferase activity, transferring groups other than amino-acyl groups"/>
    <property type="evidence" value="ECO:0007669"/>
    <property type="project" value="InterPro"/>
</dbReference>
<dbReference type="EMBL" id="QFVT01000001">
    <property type="protein sequence ID" value="PYC49346.1"/>
    <property type="molecule type" value="Genomic_DNA"/>
</dbReference>
<evidence type="ECO:0000313" key="3">
    <source>
        <dbReference type="Proteomes" id="UP000248012"/>
    </source>
</evidence>
<comment type="caution">
    <text evidence="2">The sequence shown here is derived from an EMBL/GenBank/DDBJ whole genome shotgun (WGS) entry which is preliminary data.</text>
</comment>
<dbReference type="OrthoDB" id="9805924at2"/>
<protein>
    <submittedName>
        <fullName evidence="2">GNAT family N-acetyltransferase</fullName>
    </submittedName>
</protein>
<dbReference type="RefSeq" id="WP_110794183.1">
    <property type="nucleotide sequence ID" value="NZ_KZ826481.1"/>
</dbReference>
<dbReference type="Gene3D" id="3.40.630.30">
    <property type="match status" value="1"/>
</dbReference>
<dbReference type="PROSITE" id="PS51186">
    <property type="entry name" value="GNAT"/>
    <property type="match status" value="1"/>
</dbReference>
<name>A0A2V4NW64_9RHOB</name>
<evidence type="ECO:0000313" key="2">
    <source>
        <dbReference type="EMBL" id="PYC49346.1"/>
    </source>
</evidence>
<keyword evidence="2" id="KW-0808">Transferase</keyword>
<sequence length="148" mass="16076">MTALHLATPDDAPRLLPMMAAFHREVGITLGDEARADAVAPLLAGSPLGVAYLIGPQRSPIGYVVICFGWSIELGGMDGFIDEIYIRAGVRSRGLGSEVLLSLPKALAGAGLKALHLEVRRDDARARSLYKKLHFTPRDDYSLMTRYL</sequence>
<proteinExistence type="predicted"/>
<gene>
    <name evidence="2" type="ORF">DI396_00270</name>
</gene>
<evidence type="ECO:0000259" key="1">
    <source>
        <dbReference type="PROSITE" id="PS51186"/>
    </source>
</evidence>